<dbReference type="PANTHER" id="PTHR14790:SF18">
    <property type="entry name" value="RECQ-MEDIATED GENOME INSTABILITY PROTEIN 1 HOMOLOG"/>
    <property type="match status" value="1"/>
</dbReference>
<dbReference type="FunFam" id="2.40.50.770:FF:000008">
    <property type="entry name" value="RMi1 (RMI1) Homolog"/>
    <property type="match status" value="1"/>
</dbReference>
<comment type="similarity">
    <text evidence="1">Belongs to the RMI1 family.</text>
</comment>
<proteinExistence type="inferred from homology"/>
<protein>
    <submittedName>
        <fullName evidence="5">Protein CBG02237</fullName>
    </submittedName>
</protein>
<dbReference type="SMART" id="SM01161">
    <property type="entry name" value="DUF1767"/>
    <property type="match status" value="1"/>
</dbReference>
<dbReference type="InterPro" id="IPR042470">
    <property type="entry name" value="RMI1_N_C_sf"/>
</dbReference>
<evidence type="ECO:0000259" key="3">
    <source>
        <dbReference type="Pfam" id="PF08585"/>
    </source>
</evidence>
<dbReference type="EMBL" id="HE601486">
    <property type="protein sequence ID" value="CAP23335.2"/>
    <property type="molecule type" value="Genomic_DNA"/>
</dbReference>
<dbReference type="WormBase" id="CBG02237">
    <property type="protein sequence ID" value="CBP47081"/>
    <property type="gene ID" value="WBGene00025319"/>
    <property type="gene designation" value="Cbr-rmh-1"/>
</dbReference>
<feature type="compositionally biased region" description="Basic and acidic residues" evidence="2">
    <location>
        <begin position="224"/>
        <end position="233"/>
    </location>
</feature>
<dbReference type="FunCoup" id="A8WS77">
    <property type="interactions" value="442"/>
</dbReference>
<reference evidence="5 6" key="2">
    <citation type="journal article" date="2011" name="PLoS Genet.">
        <title>Caenorhabditis briggsae recombinant inbred line genotypes reveal inter-strain incompatibility and the evolution of recombination.</title>
        <authorList>
            <person name="Ross J.A."/>
            <person name="Koboldt D.C."/>
            <person name="Staisch J.E."/>
            <person name="Chamberlin H.M."/>
            <person name="Gupta B.P."/>
            <person name="Miller R.D."/>
            <person name="Baird S.E."/>
            <person name="Haag E.S."/>
        </authorList>
    </citation>
    <scope>NUCLEOTIDE SEQUENCE [LARGE SCALE GENOMIC DNA]</scope>
    <source>
        <strain evidence="5 6">AF16</strain>
    </source>
</reference>
<dbReference type="GO" id="GO:0000712">
    <property type="term" value="P:resolution of meiotic recombination intermediates"/>
    <property type="evidence" value="ECO:0000318"/>
    <property type="project" value="GO_Central"/>
</dbReference>
<feature type="compositionally biased region" description="Polar residues" evidence="2">
    <location>
        <begin position="254"/>
        <end position="264"/>
    </location>
</feature>
<dbReference type="GO" id="GO:0000724">
    <property type="term" value="P:double-strand break repair via homologous recombination"/>
    <property type="evidence" value="ECO:0000318"/>
    <property type="project" value="GO_Central"/>
</dbReference>
<dbReference type="InterPro" id="IPR049363">
    <property type="entry name" value="RMI1_N"/>
</dbReference>
<keyword evidence="6" id="KW-1185">Reference proteome</keyword>
<organism evidence="5 6">
    <name type="scientific">Caenorhabditis briggsae</name>
    <dbReference type="NCBI Taxonomy" id="6238"/>
    <lineage>
        <taxon>Eukaryota</taxon>
        <taxon>Metazoa</taxon>
        <taxon>Ecdysozoa</taxon>
        <taxon>Nematoda</taxon>
        <taxon>Chromadorea</taxon>
        <taxon>Rhabditida</taxon>
        <taxon>Rhabditina</taxon>
        <taxon>Rhabditomorpha</taxon>
        <taxon>Rhabditoidea</taxon>
        <taxon>Rhabditidae</taxon>
        <taxon>Peloderinae</taxon>
        <taxon>Caenorhabditis</taxon>
    </lineage>
</organism>
<dbReference type="OMA" id="DDLSWFH"/>
<dbReference type="Proteomes" id="UP000008549">
    <property type="component" value="Unassembled WGS sequence"/>
</dbReference>
<feature type="domain" description="RecQ mediated genome instability protein 1 OB-fold" evidence="3">
    <location>
        <begin position="74"/>
        <end position="210"/>
    </location>
</feature>
<dbReference type="InterPro" id="IPR013894">
    <property type="entry name" value="RMI1_OB"/>
</dbReference>
<evidence type="ECO:0000313" key="5">
    <source>
        <dbReference type="EMBL" id="CAP23335.2"/>
    </source>
</evidence>
<dbReference type="PANTHER" id="PTHR14790">
    <property type="entry name" value="RECQ-MEDIATED GENOME INSTABILITY PROTEIN 1 RMI1"/>
    <property type="match status" value="1"/>
</dbReference>
<feature type="domain" description="RMI1 N-terminal" evidence="4">
    <location>
        <begin position="11"/>
        <end position="59"/>
    </location>
</feature>
<name>A8WS77_CAEBR</name>
<feature type="region of interest" description="Disordered" evidence="2">
    <location>
        <begin position="288"/>
        <end position="316"/>
    </location>
</feature>
<evidence type="ECO:0000259" key="4">
    <source>
        <dbReference type="Pfam" id="PF21000"/>
    </source>
</evidence>
<reference evidence="5 6" key="1">
    <citation type="journal article" date="2003" name="PLoS Biol.">
        <title>The genome sequence of Caenorhabditis briggsae: a platform for comparative genomics.</title>
        <authorList>
            <person name="Stein L.D."/>
            <person name="Bao Z."/>
            <person name="Blasiar D."/>
            <person name="Blumenthal T."/>
            <person name="Brent M.R."/>
            <person name="Chen N."/>
            <person name="Chinwalla A."/>
            <person name="Clarke L."/>
            <person name="Clee C."/>
            <person name="Coghlan A."/>
            <person name="Coulson A."/>
            <person name="D'Eustachio P."/>
            <person name="Fitch D.H."/>
            <person name="Fulton L.A."/>
            <person name="Fulton R.E."/>
            <person name="Griffiths-Jones S."/>
            <person name="Harris T.W."/>
            <person name="Hillier L.W."/>
            <person name="Kamath R."/>
            <person name="Kuwabara P.E."/>
            <person name="Mardis E.R."/>
            <person name="Marra M.A."/>
            <person name="Miner T.L."/>
            <person name="Minx P."/>
            <person name="Mullikin J.C."/>
            <person name="Plumb R.W."/>
            <person name="Rogers J."/>
            <person name="Schein J.E."/>
            <person name="Sohrmann M."/>
            <person name="Spieth J."/>
            <person name="Stajich J.E."/>
            <person name="Wei C."/>
            <person name="Willey D."/>
            <person name="Wilson R.K."/>
            <person name="Durbin R."/>
            <person name="Waterston R.H."/>
        </authorList>
    </citation>
    <scope>NUCLEOTIDE SEQUENCE [LARGE SCALE GENOMIC DNA]</scope>
    <source>
        <strain evidence="5 6">AF16</strain>
    </source>
</reference>
<evidence type="ECO:0000313" key="7">
    <source>
        <dbReference type="WormBase" id="CBG02237"/>
    </source>
</evidence>
<evidence type="ECO:0000313" key="6">
    <source>
        <dbReference type="Proteomes" id="UP000008549"/>
    </source>
</evidence>
<dbReference type="Pfam" id="PF08585">
    <property type="entry name" value="RMI1_N_C"/>
    <property type="match status" value="1"/>
</dbReference>
<sequence>MEEKKLSDIFAKKHMQLKAAWLKTCIEFLKRTVNSEIQSSDAICDQVMLQFLYSNLSDSLVPVMKIPDHAAKVILVKKMVFQVVTYVNISVSLFEQLSECTRHNDDLSWFHGGAELHDDRNLEKDHTCDKNNNMRVIPKKRGMLKLEITDGQNKLEAVELEDVFDESLLVPGVKILLTGSVKCRRGILLLEKSNCDLLGGRVDSLKIDKVTQLSEALNIDLDSEKKRRKDSLEKVASAVSDSRKKQDSFDNRKNNNSLNQSTMSPFLVKTNRKTGEVTNPPPRAAVLINHPQSPEPAENRNFSIEEQPRSPTPEPPVRAYIDPIDVEYPQRNPPPMKRLSVLSIKEPIGFPVKKPDPPKKKDTKKLESNRTIDEWAFDYFNKTLSPKISNPRQLLRIEKKQEAPKKQLPGQLLRASSNSMQEQLNLCRPTLGSPSMPDDKRKEISKWVWDERKGSEEEDAPAIPKKDDSVVEIPRCFMREVCRSGNADIFSSFQAQRHIDDPKVDRKPMFLRTLHGPRKGVDVFRKKESYLDKANITEHFPIIKGTISKPIPTKCPKPFEIVDETVPAFVEEEESDEEMNDIISVIPQPPIVFHQVEDDDVEKSGYSDVEDDVEDSISSLKKLNWFCKISVLISVECTIEKEGRMELEKWGLRGRKRMQEEEIRDGDYPINNRQEMRNYSNLMPPSPKVPSFHPLLTQTQELVGFQPSSSYHYLPNTTSQNSWNFATEPLQQITPPPNIRHPMIMKDDQRVKKEPEERLSIAVSQKNEEIKNKQSANVQIYKAPFAKRLASSDSSTINTNQLYQRMSDLQIVPLSDALVNRKFWMMSKIIVVMPTICHQVHELRSDGVDWLLQITVSDTSAASIKCRVATDLLNRLFGFNVQQCKNLFNSHQVEELRAKKAEAERKLVGFKRLDLLMWIEVSPEHEKLPLIVDVKTISDALNIL</sequence>
<dbReference type="HOGENOM" id="CLU_354981_0_0_1"/>
<dbReference type="STRING" id="6238.A8WS77"/>
<accession>A8WS77</accession>
<dbReference type="eggNOG" id="KOG3683">
    <property type="taxonomic scope" value="Eukaryota"/>
</dbReference>
<feature type="region of interest" description="Disordered" evidence="2">
    <location>
        <begin position="224"/>
        <end position="267"/>
    </location>
</feature>
<evidence type="ECO:0000256" key="1">
    <source>
        <dbReference type="ARBA" id="ARBA00006395"/>
    </source>
</evidence>
<dbReference type="AlphaFoldDB" id="A8WS77"/>
<dbReference type="InterPro" id="IPR044881">
    <property type="entry name" value="RMI1_N_N_sf"/>
</dbReference>
<gene>
    <name evidence="7" type="primary">rmh-1</name>
    <name evidence="5 7" type="ORF">CBG02237</name>
    <name evidence="5" type="ORF">CBG_02237</name>
</gene>
<dbReference type="Gene3D" id="2.40.50.770">
    <property type="entry name" value="RecQ-mediated genome instability protein Rmi1, C-terminal domain"/>
    <property type="match status" value="1"/>
</dbReference>
<dbReference type="Gene3D" id="1.10.8.1020">
    <property type="entry name" value="RecQ-mediated genome instability protein 1, N-terminal domain"/>
    <property type="match status" value="1"/>
</dbReference>
<dbReference type="GO" id="GO:0016604">
    <property type="term" value="C:nuclear body"/>
    <property type="evidence" value="ECO:0000318"/>
    <property type="project" value="GO_Central"/>
</dbReference>
<dbReference type="GO" id="GO:0031422">
    <property type="term" value="C:RecQ family helicase-topoisomerase III complex"/>
    <property type="evidence" value="ECO:0000318"/>
    <property type="project" value="GO_Central"/>
</dbReference>
<dbReference type="InParanoid" id="A8WS77"/>
<evidence type="ECO:0000256" key="2">
    <source>
        <dbReference type="SAM" id="MobiDB-lite"/>
    </source>
</evidence>
<dbReference type="Pfam" id="PF21000">
    <property type="entry name" value="RMI1_N_N"/>
    <property type="match status" value="1"/>
</dbReference>
<feature type="compositionally biased region" description="Basic and acidic residues" evidence="2">
    <location>
        <begin position="241"/>
        <end position="253"/>
    </location>
</feature>